<dbReference type="GO" id="GO:0016740">
    <property type="term" value="F:transferase activity"/>
    <property type="evidence" value="ECO:0007669"/>
    <property type="project" value="UniProtKB-KW"/>
</dbReference>
<sequence>MIFEEIRKHIEEGERLPALEKFQNLALMGLSLHTDFFKYAAMFGGTSLRIFHGLPRFSEDLDFTVNSVVPDFSLSEYKEPIVRFFADLGFGEVRFTVKEHGGDVSSGSLVLSISRSESLRVKIDAEKTGFSVLPETETLYGSYPFQYPVRLCTLSSSFAGKMDAILHRRWGGRRIKGRDWYDFLWYMRKCTELNIFWLEERLKEKGTLDRSEHLSPELLGELFEKRASSLDVREIIRDVGGFMTDALEKRSSAAWSTEMFLQQKEKLVDAAARFLLSHKIPQEGSS</sequence>
<keyword evidence="1" id="KW-0808">Transferase</keyword>
<dbReference type="AlphaFoldDB" id="A0A4R8M781"/>
<dbReference type="Gene3D" id="3.10.450.620">
    <property type="entry name" value="JHP933, nucleotidyltransferase-like core domain"/>
    <property type="match status" value="1"/>
</dbReference>
<gene>
    <name evidence="1" type="ORF">C8D99_106134</name>
</gene>
<dbReference type="EMBL" id="SORI01000006">
    <property type="protein sequence ID" value="TDY61279.1"/>
    <property type="molecule type" value="Genomic_DNA"/>
</dbReference>
<dbReference type="Proteomes" id="UP000295066">
    <property type="component" value="Unassembled WGS sequence"/>
</dbReference>
<keyword evidence="2" id="KW-1185">Reference proteome</keyword>
<proteinExistence type="predicted"/>
<dbReference type="OrthoDB" id="9780929at2"/>
<accession>A0A4R8M781</accession>
<organism evidence="1 2">
    <name type="scientific">Aminivibrio pyruvatiphilus</name>
    <dbReference type="NCBI Taxonomy" id="1005740"/>
    <lineage>
        <taxon>Bacteria</taxon>
        <taxon>Thermotogati</taxon>
        <taxon>Synergistota</taxon>
        <taxon>Synergistia</taxon>
        <taxon>Synergistales</taxon>
        <taxon>Aminobacteriaceae</taxon>
        <taxon>Aminivibrio</taxon>
    </lineage>
</organism>
<dbReference type="RefSeq" id="WP_133957327.1">
    <property type="nucleotide sequence ID" value="NZ_SORI01000006.1"/>
</dbReference>
<reference evidence="1 2" key="1">
    <citation type="submission" date="2019-03" db="EMBL/GenBank/DDBJ databases">
        <title>Genomic Encyclopedia of Type Strains, Phase IV (KMG-IV): sequencing the most valuable type-strain genomes for metagenomic binning, comparative biology and taxonomic classification.</title>
        <authorList>
            <person name="Goeker M."/>
        </authorList>
    </citation>
    <scope>NUCLEOTIDE SEQUENCE [LARGE SCALE GENOMIC DNA]</scope>
    <source>
        <strain evidence="1 2">DSM 25964</strain>
    </source>
</reference>
<comment type="caution">
    <text evidence="1">The sequence shown here is derived from an EMBL/GenBank/DDBJ whole genome shotgun (WGS) entry which is preliminary data.</text>
</comment>
<name>A0A4R8M781_9BACT</name>
<dbReference type="Pfam" id="PF08843">
    <property type="entry name" value="AbiEii"/>
    <property type="match status" value="1"/>
</dbReference>
<protein>
    <submittedName>
        <fullName evidence="1">Putative nucleotidyltransferase component of viral defense system</fullName>
    </submittedName>
</protein>
<dbReference type="InterPro" id="IPR014942">
    <property type="entry name" value="AbiEii"/>
</dbReference>
<evidence type="ECO:0000313" key="1">
    <source>
        <dbReference type="EMBL" id="TDY61279.1"/>
    </source>
</evidence>
<evidence type="ECO:0000313" key="2">
    <source>
        <dbReference type="Proteomes" id="UP000295066"/>
    </source>
</evidence>